<dbReference type="SUPFAM" id="SSF58104">
    <property type="entry name" value="Methyl-accepting chemotaxis protein (MCP) signaling domain"/>
    <property type="match status" value="1"/>
</dbReference>
<dbReference type="GO" id="GO:0006935">
    <property type="term" value="P:chemotaxis"/>
    <property type="evidence" value="ECO:0007669"/>
    <property type="project" value="InterPro"/>
</dbReference>
<evidence type="ECO:0000259" key="5">
    <source>
        <dbReference type="PROSITE" id="PS50111"/>
    </source>
</evidence>
<dbReference type="STRING" id="1413210.U472_05300"/>
<dbReference type="RefSeq" id="WP_097019160.1">
    <property type="nucleotide sequence ID" value="NZ_OBDZ01000031.1"/>
</dbReference>
<evidence type="ECO:0000256" key="1">
    <source>
        <dbReference type="ARBA" id="ARBA00023224"/>
    </source>
</evidence>
<keyword evidence="1 3" id="KW-0807">Transducer</keyword>
<keyword evidence="4" id="KW-1133">Transmembrane helix</keyword>
<dbReference type="GO" id="GO:0016020">
    <property type="term" value="C:membrane"/>
    <property type="evidence" value="ECO:0007669"/>
    <property type="project" value="InterPro"/>
</dbReference>
<feature type="domain" description="Methyl-accepting transducer" evidence="5">
    <location>
        <begin position="264"/>
        <end position="514"/>
    </location>
</feature>
<dbReference type="PROSITE" id="PS50111">
    <property type="entry name" value="CHEMOTAXIS_TRANSDUC_2"/>
    <property type="match status" value="1"/>
</dbReference>
<dbReference type="InterPro" id="IPR004089">
    <property type="entry name" value="MCPsignal_dom"/>
</dbReference>
<dbReference type="InterPro" id="IPR025991">
    <property type="entry name" value="Chemoreceptor_zinc-bind_dom"/>
</dbReference>
<dbReference type="SMART" id="SM00304">
    <property type="entry name" value="HAMP"/>
    <property type="match status" value="1"/>
</dbReference>
<evidence type="ECO:0000313" key="7">
    <source>
        <dbReference type="EMBL" id="SNY43092.1"/>
    </source>
</evidence>
<dbReference type="PANTHER" id="PTHR32089">
    <property type="entry name" value="METHYL-ACCEPTING CHEMOTAXIS PROTEIN MCPB"/>
    <property type="match status" value="1"/>
</dbReference>
<gene>
    <name evidence="7" type="ORF">SAMN06265827_13112</name>
</gene>
<dbReference type="CDD" id="cd06225">
    <property type="entry name" value="HAMP"/>
    <property type="match status" value="1"/>
</dbReference>
<sequence length="529" mass="59129">MKLKIRNKLLISFGIVITLMVIMGSSYFYLSQEIREITSENDKLTEGLMFIKEKEIDHLEWVAELKNVFIFGKEFEGELDHTECSFGKWYYSFMESDDYQKLPREIKEILAKIEEAHSNLHHSASEITDQYDVLSTATSDANKVAIEIYKNKTSKYLTQLQGLFKEYQDFLNKETTKNMLLVQQRKKSIDLTIMILIISAIVIATVLALFTSKNITAPLAKAVEFADQIAHKNLNLKELHIKSKDEVGELADSLNNMYNNLKEMIRELLEIVKSLSTYSEELHASAQEGDATIDSNNQLIEQMSASIQEIAASTEEVTSFAEESSVKTEVGNKDIKKTVSSLQEISQEVRETVKAISKLDNNSREIAQIVGLITNIAKQTNLLALNAAIEAARAGENGQGFAVVAEEIRELAEETSQATEDIAKLVKETQDKSAIGLEAIKRVESKVEKGETVAQKAGEVFKEIQEASEETVVHLEQTAASTQTLSENSDDIVNISQEVSNMSAEVTTSSENLAIMAQKLQSLIEKFEV</sequence>
<dbReference type="OrthoDB" id="9814363at2"/>
<comment type="similarity">
    <text evidence="2">Belongs to the methyl-accepting chemotaxis (MCP) protein family.</text>
</comment>
<reference evidence="8" key="1">
    <citation type="submission" date="2017-09" db="EMBL/GenBank/DDBJ databases">
        <authorList>
            <person name="Varghese N."/>
            <person name="Submissions S."/>
        </authorList>
    </citation>
    <scope>NUCLEOTIDE SEQUENCE [LARGE SCALE GENOMIC DNA]</scope>
    <source>
        <strain evidence="8">MSL47</strain>
    </source>
</reference>
<proteinExistence type="inferred from homology"/>
<accession>A0A285I501</accession>
<keyword evidence="4" id="KW-0472">Membrane</keyword>
<dbReference type="Proteomes" id="UP000219573">
    <property type="component" value="Unassembled WGS sequence"/>
</dbReference>
<keyword evidence="4" id="KW-0812">Transmembrane</keyword>
<name>A0A285I501_9FIRM</name>
<evidence type="ECO:0000256" key="3">
    <source>
        <dbReference type="PROSITE-ProRule" id="PRU00284"/>
    </source>
</evidence>
<protein>
    <submittedName>
        <fullName evidence="7">Methyl-accepting chemotaxis protein</fullName>
    </submittedName>
</protein>
<feature type="domain" description="HAMP" evidence="6">
    <location>
        <begin position="213"/>
        <end position="266"/>
    </location>
</feature>
<dbReference type="Pfam" id="PF00015">
    <property type="entry name" value="MCPsignal"/>
    <property type="match status" value="1"/>
</dbReference>
<dbReference type="PANTHER" id="PTHR32089:SF112">
    <property type="entry name" value="LYSOZYME-LIKE PROTEIN-RELATED"/>
    <property type="match status" value="1"/>
</dbReference>
<dbReference type="InterPro" id="IPR003660">
    <property type="entry name" value="HAMP_dom"/>
</dbReference>
<dbReference type="GO" id="GO:0004888">
    <property type="term" value="F:transmembrane signaling receptor activity"/>
    <property type="evidence" value="ECO:0007669"/>
    <property type="project" value="InterPro"/>
</dbReference>
<keyword evidence="8" id="KW-1185">Reference proteome</keyword>
<evidence type="ECO:0000256" key="2">
    <source>
        <dbReference type="ARBA" id="ARBA00029447"/>
    </source>
</evidence>
<dbReference type="AlphaFoldDB" id="A0A285I501"/>
<evidence type="ECO:0000313" key="8">
    <source>
        <dbReference type="Proteomes" id="UP000219573"/>
    </source>
</evidence>
<evidence type="ECO:0000256" key="4">
    <source>
        <dbReference type="SAM" id="Phobius"/>
    </source>
</evidence>
<dbReference type="Pfam" id="PF13682">
    <property type="entry name" value="CZB"/>
    <property type="match status" value="1"/>
</dbReference>
<dbReference type="GO" id="GO:0007165">
    <property type="term" value="P:signal transduction"/>
    <property type="evidence" value="ECO:0007669"/>
    <property type="project" value="UniProtKB-KW"/>
</dbReference>
<dbReference type="CDD" id="cd11386">
    <property type="entry name" value="MCP_signal"/>
    <property type="match status" value="1"/>
</dbReference>
<feature type="transmembrane region" description="Helical" evidence="4">
    <location>
        <begin position="191"/>
        <end position="211"/>
    </location>
</feature>
<dbReference type="PRINTS" id="PR00260">
    <property type="entry name" value="CHEMTRNSDUCR"/>
</dbReference>
<dbReference type="Gene3D" id="6.10.340.10">
    <property type="match status" value="1"/>
</dbReference>
<dbReference type="SMART" id="SM00283">
    <property type="entry name" value="MA"/>
    <property type="match status" value="1"/>
</dbReference>
<dbReference type="Gene3D" id="1.20.120.30">
    <property type="entry name" value="Aspartate receptor, ligand-binding domain"/>
    <property type="match status" value="1"/>
</dbReference>
<dbReference type="InterPro" id="IPR004090">
    <property type="entry name" value="Chemotax_Me-accpt_rcpt"/>
</dbReference>
<dbReference type="PROSITE" id="PS50885">
    <property type="entry name" value="HAMP"/>
    <property type="match status" value="1"/>
</dbReference>
<dbReference type="Gene3D" id="1.10.287.950">
    <property type="entry name" value="Methyl-accepting chemotaxis protein"/>
    <property type="match status" value="1"/>
</dbReference>
<dbReference type="EMBL" id="OBDZ01000031">
    <property type="protein sequence ID" value="SNY43092.1"/>
    <property type="molecule type" value="Genomic_DNA"/>
</dbReference>
<organism evidence="7 8">
    <name type="scientific">Orenia metallireducens</name>
    <dbReference type="NCBI Taxonomy" id="1413210"/>
    <lineage>
        <taxon>Bacteria</taxon>
        <taxon>Bacillati</taxon>
        <taxon>Bacillota</taxon>
        <taxon>Clostridia</taxon>
        <taxon>Halanaerobiales</taxon>
        <taxon>Halobacteroidaceae</taxon>
        <taxon>Orenia</taxon>
    </lineage>
</organism>
<dbReference type="Pfam" id="PF00672">
    <property type="entry name" value="HAMP"/>
    <property type="match status" value="1"/>
</dbReference>
<feature type="transmembrane region" description="Helical" evidence="4">
    <location>
        <begin position="9"/>
        <end position="30"/>
    </location>
</feature>
<evidence type="ECO:0000259" key="6">
    <source>
        <dbReference type="PROSITE" id="PS50885"/>
    </source>
</evidence>